<gene>
    <name evidence="1" type="ORF">LCGC14_0362170</name>
</gene>
<reference evidence="1" key="1">
    <citation type="journal article" date="2015" name="Nature">
        <title>Complex archaea that bridge the gap between prokaryotes and eukaryotes.</title>
        <authorList>
            <person name="Spang A."/>
            <person name="Saw J.H."/>
            <person name="Jorgensen S.L."/>
            <person name="Zaremba-Niedzwiedzka K."/>
            <person name="Martijn J."/>
            <person name="Lind A.E."/>
            <person name="van Eijk R."/>
            <person name="Schleper C."/>
            <person name="Guy L."/>
            <person name="Ettema T.J."/>
        </authorList>
    </citation>
    <scope>NUCLEOTIDE SEQUENCE</scope>
</reference>
<proteinExistence type="predicted"/>
<organism evidence="1">
    <name type="scientific">marine sediment metagenome</name>
    <dbReference type="NCBI Taxonomy" id="412755"/>
    <lineage>
        <taxon>unclassified sequences</taxon>
        <taxon>metagenomes</taxon>
        <taxon>ecological metagenomes</taxon>
    </lineage>
</organism>
<dbReference type="EMBL" id="LAZR01000282">
    <property type="protein sequence ID" value="KKN77239.1"/>
    <property type="molecule type" value="Genomic_DNA"/>
</dbReference>
<dbReference type="InterPro" id="IPR011051">
    <property type="entry name" value="RmlC_Cupin_sf"/>
</dbReference>
<evidence type="ECO:0000313" key="1">
    <source>
        <dbReference type="EMBL" id="KKN77239.1"/>
    </source>
</evidence>
<protein>
    <submittedName>
        <fullName evidence="1">Uncharacterized protein</fullName>
    </submittedName>
</protein>
<comment type="caution">
    <text evidence="1">The sequence shown here is derived from an EMBL/GenBank/DDBJ whole genome shotgun (WGS) entry which is preliminary data.</text>
</comment>
<sequence>MIKLKEKQTIKQFIDKTYVAEQILASQPGALFGDDCCPLTHSFGDGLYIREMNAPAGQINVSKLHKTNHPFFILKGDATVVTENGNVRYTAPMWGITKAGTKRVVYFHEDTTWITVHATEETDLGKIEDEVIAKTYDELPEHVKEQLCLSRQ</sequence>
<name>A0A0F9TDJ8_9ZZZZ</name>
<dbReference type="AlphaFoldDB" id="A0A0F9TDJ8"/>
<dbReference type="SUPFAM" id="SSF51182">
    <property type="entry name" value="RmlC-like cupins"/>
    <property type="match status" value="1"/>
</dbReference>
<accession>A0A0F9TDJ8</accession>